<dbReference type="AlphaFoldDB" id="A0A484WXK2"/>
<proteinExistence type="predicted"/>
<reference evidence="1 2" key="1">
    <citation type="submission" date="2019-03" db="EMBL/GenBank/DDBJ databases">
        <authorList>
            <consortium name="Pathogen Informatics"/>
        </authorList>
    </citation>
    <scope>NUCLEOTIDE SEQUENCE [LARGE SCALE GENOMIC DNA]</scope>
    <source>
        <strain evidence="1 2">NCTC12126</strain>
    </source>
</reference>
<protein>
    <submittedName>
        <fullName evidence="1">Uncharacterized protein</fullName>
    </submittedName>
</protein>
<sequence length="125" mass="14297">MRGLFRHFFDFHAAFGRRHEHHATGATVNNRAQVQLFCDIGRSFNQDLVYRLAVGIRLVRHQTLAQPVFSERADLFFALNNLHTARFTTATSVNLTFNYPRASANFGSGFFCFTRSSTGITHRSR</sequence>
<dbReference type="EMBL" id="CAADIW010000007">
    <property type="protein sequence ID" value="VFS16618.1"/>
    <property type="molecule type" value="Genomic_DNA"/>
</dbReference>
<gene>
    <name evidence="1" type="ORF">NCTC12126_01426</name>
</gene>
<evidence type="ECO:0000313" key="1">
    <source>
        <dbReference type="EMBL" id="VFS16618.1"/>
    </source>
</evidence>
<organism evidence="1 2">
    <name type="scientific">Enterobacter cancerogenus</name>
    <dbReference type="NCBI Taxonomy" id="69218"/>
    <lineage>
        <taxon>Bacteria</taxon>
        <taxon>Pseudomonadati</taxon>
        <taxon>Pseudomonadota</taxon>
        <taxon>Gammaproteobacteria</taxon>
        <taxon>Enterobacterales</taxon>
        <taxon>Enterobacteriaceae</taxon>
        <taxon>Enterobacter</taxon>
        <taxon>Enterobacter cloacae complex</taxon>
    </lineage>
</organism>
<dbReference type="Proteomes" id="UP000351155">
    <property type="component" value="Unassembled WGS sequence"/>
</dbReference>
<evidence type="ECO:0000313" key="2">
    <source>
        <dbReference type="Proteomes" id="UP000351155"/>
    </source>
</evidence>
<accession>A0A484WXK2</accession>
<name>A0A484WXK2_9ENTR</name>